<comment type="caution">
    <text evidence="2">The sequence shown here is derived from an EMBL/GenBank/DDBJ whole genome shotgun (WGS) entry which is preliminary data.</text>
</comment>
<reference evidence="2 3" key="1">
    <citation type="submission" date="2020-08" db="EMBL/GenBank/DDBJ databases">
        <title>Genomic Encyclopedia of Type Strains, Phase III (KMG-III): the genomes of soil and plant-associated and newly described type strains.</title>
        <authorList>
            <person name="Whitman W."/>
        </authorList>
    </citation>
    <scope>NUCLEOTIDE SEQUENCE [LARGE SCALE GENOMIC DNA]</scope>
    <source>
        <strain evidence="2 3">CECT 3302</strain>
    </source>
</reference>
<dbReference type="RefSeq" id="WP_183547343.1">
    <property type="nucleotide sequence ID" value="NZ_BMQT01000005.1"/>
</dbReference>
<protein>
    <recommendedName>
        <fullName evidence="4">WD40 repeat domain-containing protein</fullName>
    </recommendedName>
</protein>
<feature type="region of interest" description="Disordered" evidence="1">
    <location>
        <begin position="241"/>
        <end position="271"/>
    </location>
</feature>
<name>A0A7W5A6N6_9ACTN</name>
<gene>
    <name evidence="2" type="ORF">FHS12_003441</name>
</gene>
<sequence length="271" mass="28686">MHLPDGSDIATEDPISAYAVVGGGVVFQTPGDDELYWADGSGARGLGVKAHTTVSLIEASPDGRYLAYADVTEDPDTIEAVVVDFTTGEEVVRSDEGFTTSGDQADAYEEIEPGLIAVDDETAWFRTLDGDVAYSLATGERSEVPEGEKPWQPHGGDAYGVWNPSHTWEAVGEKGEPGRLVGPDGADLVPPDGGSVIMVGDSEWGGLWFDDKTRLGRLKSGSGISLLACRVDQMECVAVPGTESPQGRAVTSRVADGDHDPIVLPQSHHYD</sequence>
<organism evidence="2 3">
    <name type="scientific">Nocardioides albus</name>
    <dbReference type="NCBI Taxonomy" id="1841"/>
    <lineage>
        <taxon>Bacteria</taxon>
        <taxon>Bacillati</taxon>
        <taxon>Actinomycetota</taxon>
        <taxon>Actinomycetes</taxon>
        <taxon>Propionibacteriales</taxon>
        <taxon>Nocardioidaceae</taxon>
        <taxon>Nocardioides</taxon>
    </lineage>
</organism>
<dbReference type="AlphaFoldDB" id="A0A7W5A6N6"/>
<evidence type="ECO:0008006" key="4">
    <source>
        <dbReference type="Google" id="ProtNLM"/>
    </source>
</evidence>
<dbReference type="Proteomes" id="UP000577707">
    <property type="component" value="Unassembled WGS sequence"/>
</dbReference>
<evidence type="ECO:0000313" key="2">
    <source>
        <dbReference type="EMBL" id="MBB3090483.1"/>
    </source>
</evidence>
<evidence type="ECO:0000256" key="1">
    <source>
        <dbReference type="SAM" id="MobiDB-lite"/>
    </source>
</evidence>
<dbReference type="SUPFAM" id="SSF69304">
    <property type="entry name" value="Tricorn protease N-terminal domain"/>
    <property type="match status" value="1"/>
</dbReference>
<dbReference type="EMBL" id="JACHXG010000007">
    <property type="protein sequence ID" value="MBB3090483.1"/>
    <property type="molecule type" value="Genomic_DNA"/>
</dbReference>
<keyword evidence="3" id="KW-1185">Reference proteome</keyword>
<evidence type="ECO:0000313" key="3">
    <source>
        <dbReference type="Proteomes" id="UP000577707"/>
    </source>
</evidence>
<proteinExistence type="predicted"/>
<accession>A0A7W5A6N6</accession>